<organism evidence="3 4">
    <name type="scientific">Actinokineospora globicatena</name>
    <dbReference type="NCBI Taxonomy" id="103729"/>
    <lineage>
        <taxon>Bacteria</taxon>
        <taxon>Bacillati</taxon>
        <taxon>Actinomycetota</taxon>
        <taxon>Actinomycetes</taxon>
        <taxon>Pseudonocardiales</taxon>
        <taxon>Pseudonocardiaceae</taxon>
        <taxon>Actinokineospora</taxon>
    </lineage>
</organism>
<proteinExistence type="predicted"/>
<feature type="compositionally biased region" description="Polar residues" evidence="1">
    <location>
        <begin position="351"/>
        <end position="367"/>
    </location>
</feature>
<evidence type="ECO:0008006" key="5">
    <source>
        <dbReference type="Google" id="ProtNLM"/>
    </source>
</evidence>
<protein>
    <recommendedName>
        <fullName evidence="5">Cell division protein FtsL</fullName>
    </recommendedName>
</protein>
<feature type="compositionally biased region" description="Basic and acidic residues" evidence="1">
    <location>
        <begin position="34"/>
        <end position="47"/>
    </location>
</feature>
<name>A0A9W6V9D3_9PSEU</name>
<keyword evidence="4" id="KW-1185">Reference proteome</keyword>
<evidence type="ECO:0000256" key="2">
    <source>
        <dbReference type="SAM" id="Phobius"/>
    </source>
</evidence>
<evidence type="ECO:0000313" key="4">
    <source>
        <dbReference type="Proteomes" id="UP001165042"/>
    </source>
</evidence>
<dbReference type="Proteomes" id="UP001165042">
    <property type="component" value="Unassembled WGS sequence"/>
</dbReference>
<feature type="compositionally biased region" description="Polar residues" evidence="1">
    <location>
        <begin position="1"/>
        <end position="17"/>
    </location>
</feature>
<reference evidence="3" key="1">
    <citation type="submission" date="2023-02" db="EMBL/GenBank/DDBJ databases">
        <title>Actinokineospora globicatena NBRC 15670.</title>
        <authorList>
            <person name="Ichikawa N."/>
            <person name="Sato H."/>
            <person name="Tonouchi N."/>
        </authorList>
    </citation>
    <scope>NUCLEOTIDE SEQUENCE</scope>
    <source>
        <strain evidence="3">NBRC 15670</strain>
    </source>
</reference>
<dbReference type="EMBL" id="BSSD01000002">
    <property type="protein sequence ID" value="GLW90921.1"/>
    <property type="molecule type" value="Genomic_DNA"/>
</dbReference>
<feature type="region of interest" description="Disordered" evidence="1">
    <location>
        <begin position="1"/>
        <end position="198"/>
    </location>
</feature>
<evidence type="ECO:0000313" key="3">
    <source>
        <dbReference type="EMBL" id="GLW90921.1"/>
    </source>
</evidence>
<keyword evidence="2" id="KW-1133">Transmembrane helix</keyword>
<comment type="caution">
    <text evidence="3">The sequence shown here is derived from an EMBL/GenBank/DDBJ whole genome shotgun (WGS) entry which is preliminary data.</text>
</comment>
<feature type="compositionally biased region" description="Basic and acidic residues" evidence="1">
    <location>
        <begin position="54"/>
        <end position="71"/>
    </location>
</feature>
<evidence type="ECO:0000256" key="1">
    <source>
        <dbReference type="SAM" id="MobiDB-lite"/>
    </source>
</evidence>
<gene>
    <name evidence="3" type="ORF">Aglo03_17370</name>
</gene>
<feature type="compositionally biased region" description="Low complexity" evidence="1">
    <location>
        <begin position="129"/>
        <end position="147"/>
    </location>
</feature>
<dbReference type="AlphaFoldDB" id="A0A9W6V9D3"/>
<feature type="compositionally biased region" description="Low complexity" evidence="1">
    <location>
        <begin position="315"/>
        <end position="337"/>
    </location>
</feature>
<keyword evidence="2" id="KW-0472">Membrane</keyword>
<feature type="region of interest" description="Disordered" evidence="1">
    <location>
        <begin position="300"/>
        <end position="379"/>
    </location>
</feature>
<sequence>MTAPPSSTGRLPTQSRPTPDDDPEAGPGAAPKADLPRARRGSVRDRNASGAGRDSTRSDEDDRGVGAEHGESVTGRAQARRTDPTPPEPGGPTQTARGLGSTTRAATRPRRTAEPRTKVSAAKSQRTGAAVTKSAAAKSATAAKSTVEASGQVGLLESTPKPRRAAQRPRTPAAERAYARRAQREGVRPHTSSAAAANEEASAGRASFVVLIIALLAVGVAATLWLTTQAIADSYDLERTKQQTTELAEQAALLQQEVTHQEAAPALAERAKALGMVPAGDSAWIRLKPDGTVEVVGTAKPATAPADPTPPTATPPAADTATPPAADGAQPGGTQPTPAQPDPAQPAGTQSPAEGTPQGTQPLSPNQPRIDPEPPGGAG</sequence>
<accession>A0A9W6V9D3</accession>
<dbReference type="RefSeq" id="WP_285609395.1">
    <property type="nucleotide sequence ID" value="NZ_BSSD01000002.1"/>
</dbReference>
<feature type="transmembrane region" description="Helical" evidence="2">
    <location>
        <begin position="208"/>
        <end position="226"/>
    </location>
</feature>
<keyword evidence="2" id="KW-0812">Transmembrane</keyword>